<dbReference type="SFLD" id="SFLDF00158">
    <property type="entry name" value="5-methylthio-D-ribulose_1-phos"/>
    <property type="match status" value="1"/>
</dbReference>
<reference evidence="2 3" key="1">
    <citation type="submission" date="2012-11" db="EMBL/GenBank/DDBJ databases">
        <title>Genome assembly of Thiorhodococcus sp. AK35.</title>
        <authorList>
            <person name="Nupur N."/>
            <person name="Khatri I."/>
            <person name="Subramanian S."/>
            <person name="Pinnaka A."/>
        </authorList>
    </citation>
    <scope>NUCLEOTIDE SEQUENCE [LARGE SCALE GENOMIC DNA]</scope>
    <source>
        <strain evidence="2 3">AK35</strain>
    </source>
</reference>
<dbReference type="Gene3D" id="3.20.20.110">
    <property type="entry name" value="Ribulose bisphosphate carboxylase, large subunit, C-terminal domain"/>
    <property type="match status" value="1"/>
</dbReference>
<dbReference type="InterPro" id="IPR036422">
    <property type="entry name" value="RuBisCO_lsu_N_sf"/>
</dbReference>
<dbReference type="PANTHER" id="PTHR42704:SF17">
    <property type="entry name" value="RIBULOSE BISPHOSPHATE CARBOXYLASE LARGE CHAIN"/>
    <property type="match status" value="1"/>
</dbReference>
<dbReference type="PANTHER" id="PTHR42704">
    <property type="entry name" value="RIBULOSE BISPHOSPHATE CARBOXYLASE"/>
    <property type="match status" value="1"/>
</dbReference>
<name>W9W3K3_9GAMM</name>
<dbReference type="SFLD" id="SFLDG00301">
    <property type="entry name" value="RuBisCO-like_proteins"/>
    <property type="match status" value="1"/>
</dbReference>
<dbReference type="eggNOG" id="COG1850">
    <property type="taxonomic scope" value="Bacteria"/>
</dbReference>
<dbReference type="PATRIC" id="fig|1249627.3.peg.180"/>
<dbReference type="Pfam" id="PF00016">
    <property type="entry name" value="RuBisCO_large"/>
    <property type="match status" value="1"/>
</dbReference>
<dbReference type="InterPro" id="IPR036376">
    <property type="entry name" value="RuBisCO_lsu_C_sf"/>
</dbReference>
<evidence type="ECO:0000259" key="1">
    <source>
        <dbReference type="Pfam" id="PF00016"/>
    </source>
</evidence>
<dbReference type="SUPFAM" id="SSF51649">
    <property type="entry name" value="RuBisCo, C-terminal domain"/>
    <property type="match status" value="1"/>
</dbReference>
<dbReference type="InterPro" id="IPR033966">
    <property type="entry name" value="RuBisCO"/>
</dbReference>
<dbReference type="Proteomes" id="UP000019460">
    <property type="component" value="Unassembled WGS sequence"/>
</dbReference>
<protein>
    <submittedName>
        <fullName evidence="2">Ribulose-1,5-bisphosphate carboxylase like protein</fullName>
    </submittedName>
</protein>
<comment type="caution">
    <text evidence="2">The sequence shown here is derived from an EMBL/GenBank/DDBJ whole genome shotgun (WGS) entry which is preliminary data.</text>
</comment>
<dbReference type="STRING" id="1249627.D779_0897"/>
<dbReference type="SUPFAM" id="SSF54966">
    <property type="entry name" value="RuBisCO, large subunit, small (N-terminal) domain"/>
    <property type="match status" value="1"/>
</dbReference>
<gene>
    <name evidence="2" type="ORF">D779_0897</name>
</gene>
<keyword evidence="3" id="KW-1185">Reference proteome</keyword>
<dbReference type="OrthoDB" id="9770811at2"/>
<evidence type="ECO:0000313" key="2">
    <source>
        <dbReference type="EMBL" id="EXJ17145.1"/>
    </source>
</evidence>
<dbReference type="GO" id="GO:0000287">
    <property type="term" value="F:magnesium ion binding"/>
    <property type="evidence" value="ECO:0007669"/>
    <property type="project" value="InterPro"/>
</dbReference>
<dbReference type="GO" id="GO:0015977">
    <property type="term" value="P:carbon fixation"/>
    <property type="evidence" value="ECO:0007669"/>
    <property type="project" value="InterPro"/>
</dbReference>
<accession>W9W3K3</accession>
<dbReference type="RefSeq" id="WP_043748008.1">
    <property type="nucleotide sequence ID" value="NZ_AONC01000002.1"/>
</dbReference>
<dbReference type="GO" id="GO:0016984">
    <property type="term" value="F:ribulose-bisphosphate carboxylase activity"/>
    <property type="evidence" value="ECO:0007669"/>
    <property type="project" value="InterPro"/>
</dbReference>
<sequence>MPSGSSVSGASLDLSRARFEVVYHLACPGTEVETRARDICIEQTVEFPESAIPNPEIREQIVGRILAIEALDAGRFEARIAYPVEAAGSELTQFVNLLFGNISLKPGVRLVRFEVPDALADLYPGPRFGRDGLRTLVGVTDRPLLCTAIKPMGLGPHELADLAHRLALGGIHLIKDDHGLADQVFCPFDERVALCSEAVSRANRETGGNALYLPNVTAPAGEIGRRAHFAKEAGAGGLLFCPGLAGLDAVRALAADDRLDLPILSHPAFQGGHCIHPDSGVSHGALFGQLNRMAGADATIFPNWGGRFSFTREACLDLVEGTVRPMGSIRPIFPVPAGGMRLDRVAEMCDFYGPDVILLIGGDLHANGRDLIDNCRQFSNLSQQA</sequence>
<dbReference type="InterPro" id="IPR000685">
    <property type="entry name" value="RuBisCO_lsu_C"/>
</dbReference>
<dbReference type="Gene3D" id="3.30.70.150">
    <property type="entry name" value="RuBisCO large subunit, N-terminal domain"/>
    <property type="match status" value="1"/>
</dbReference>
<evidence type="ECO:0000313" key="3">
    <source>
        <dbReference type="Proteomes" id="UP000019460"/>
    </source>
</evidence>
<dbReference type="EMBL" id="AONC01000002">
    <property type="protein sequence ID" value="EXJ17145.1"/>
    <property type="molecule type" value="Genomic_DNA"/>
</dbReference>
<dbReference type="SFLD" id="SFLDS00014">
    <property type="entry name" value="RuBisCO"/>
    <property type="match status" value="1"/>
</dbReference>
<proteinExistence type="predicted"/>
<organism evidence="2 3">
    <name type="scientific">Imhoffiella purpurea</name>
    <dbReference type="NCBI Taxonomy" id="1249627"/>
    <lineage>
        <taxon>Bacteria</taxon>
        <taxon>Pseudomonadati</taxon>
        <taxon>Pseudomonadota</taxon>
        <taxon>Gammaproteobacteria</taxon>
        <taxon>Chromatiales</taxon>
        <taxon>Chromatiaceae</taxon>
        <taxon>Imhoffiella</taxon>
    </lineage>
</organism>
<dbReference type="AlphaFoldDB" id="W9W3K3"/>
<feature type="domain" description="Ribulose bisphosphate carboxylase large subunit C-terminal" evidence="1">
    <location>
        <begin position="134"/>
        <end position="364"/>
    </location>
</feature>
<dbReference type="CDD" id="cd08210">
    <property type="entry name" value="RLP_RrRLP"/>
    <property type="match status" value="1"/>
</dbReference>